<evidence type="ECO:0000259" key="2">
    <source>
        <dbReference type="Pfam" id="PF13401"/>
    </source>
</evidence>
<feature type="region of interest" description="Disordered" evidence="1">
    <location>
        <begin position="1255"/>
        <end position="1292"/>
    </location>
</feature>
<dbReference type="GO" id="GO:0043531">
    <property type="term" value="F:ADP binding"/>
    <property type="evidence" value="ECO:0007669"/>
    <property type="project" value="InterPro"/>
</dbReference>
<feature type="region of interest" description="Disordered" evidence="1">
    <location>
        <begin position="1159"/>
        <end position="1186"/>
    </location>
</feature>
<dbReference type="EMBL" id="JH816350">
    <property type="protein sequence ID" value="EKC42759.1"/>
    <property type="molecule type" value="Genomic_DNA"/>
</dbReference>
<organism evidence="3">
    <name type="scientific">Magallana gigas</name>
    <name type="common">Pacific oyster</name>
    <name type="synonym">Crassostrea gigas</name>
    <dbReference type="NCBI Taxonomy" id="29159"/>
    <lineage>
        <taxon>Eukaryota</taxon>
        <taxon>Metazoa</taxon>
        <taxon>Spiralia</taxon>
        <taxon>Lophotrochozoa</taxon>
        <taxon>Mollusca</taxon>
        <taxon>Bivalvia</taxon>
        <taxon>Autobranchia</taxon>
        <taxon>Pteriomorphia</taxon>
        <taxon>Ostreida</taxon>
        <taxon>Ostreoidea</taxon>
        <taxon>Ostreidae</taxon>
        <taxon>Magallana</taxon>
    </lineage>
</organism>
<dbReference type="InterPro" id="IPR049945">
    <property type="entry name" value="AAA_22"/>
</dbReference>
<proteinExistence type="predicted"/>
<dbReference type="InterPro" id="IPR027417">
    <property type="entry name" value="P-loop_NTPase"/>
</dbReference>
<dbReference type="Gene3D" id="1.25.40.10">
    <property type="entry name" value="Tetratricopeptide repeat domain"/>
    <property type="match status" value="2"/>
</dbReference>
<dbReference type="Gene3D" id="3.40.50.300">
    <property type="entry name" value="P-loop containing nucleotide triphosphate hydrolases"/>
    <property type="match status" value="1"/>
</dbReference>
<gene>
    <name evidence="3" type="ORF">CGI_10018909</name>
</gene>
<protein>
    <submittedName>
        <fullName evidence="3">Putative disease resistance protein RGA3</fullName>
    </submittedName>
</protein>
<accession>K1RG59</accession>
<dbReference type="PRINTS" id="PR00364">
    <property type="entry name" value="DISEASERSIST"/>
</dbReference>
<evidence type="ECO:0000313" key="3">
    <source>
        <dbReference type="EMBL" id="EKC42759.1"/>
    </source>
</evidence>
<dbReference type="SUPFAM" id="SSF52540">
    <property type="entry name" value="P-loop containing nucleoside triphosphate hydrolases"/>
    <property type="match status" value="1"/>
</dbReference>
<feature type="domain" description="ORC1/DEAH AAA+ ATPase" evidence="2">
    <location>
        <begin position="152"/>
        <end position="264"/>
    </location>
</feature>
<dbReference type="Pfam" id="PF13401">
    <property type="entry name" value="AAA_22"/>
    <property type="match status" value="1"/>
</dbReference>
<dbReference type="SUPFAM" id="SSF48452">
    <property type="entry name" value="TPR-like"/>
    <property type="match status" value="1"/>
</dbReference>
<dbReference type="InterPro" id="IPR011990">
    <property type="entry name" value="TPR-like_helical_dom_sf"/>
</dbReference>
<reference evidence="3" key="1">
    <citation type="journal article" date="2012" name="Nature">
        <title>The oyster genome reveals stress adaptation and complexity of shell formation.</title>
        <authorList>
            <person name="Zhang G."/>
            <person name="Fang X."/>
            <person name="Guo X."/>
            <person name="Li L."/>
            <person name="Luo R."/>
            <person name="Xu F."/>
            <person name="Yang P."/>
            <person name="Zhang L."/>
            <person name="Wang X."/>
            <person name="Qi H."/>
            <person name="Xiong Z."/>
            <person name="Que H."/>
            <person name="Xie Y."/>
            <person name="Holland P.W."/>
            <person name="Paps J."/>
            <person name="Zhu Y."/>
            <person name="Wu F."/>
            <person name="Chen Y."/>
            <person name="Wang J."/>
            <person name="Peng C."/>
            <person name="Meng J."/>
            <person name="Yang L."/>
            <person name="Liu J."/>
            <person name="Wen B."/>
            <person name="Zhang N."/>
            <person name="Huang Z."/>
            <person name="Zhu Q."/>
            <person name="Feng Y."/>
            <person name="Mount A."/>
            <person name="Hedgecock D."/>
            <person name="Xu Z."/>
            <person name="Liu Y."/>
            <person name="Domazet-Loso T."/>
            <person name="Du Y."/>
            <person name="Sun X."/>
            <person name="Zhang S."/>
            <person name="Liu B."/>
            <person name="Cheng P."/>
            <person name="Jiang X."/>
            <person name="Li J."/>
            <person name="Fan D."/>
            <person name="Wang W."/>
            <person name="Fu W."/>
            <person name="Wang T."/>
            <person name="Wang B."/>
            <person name="Zhang J."/>
            <person name="Peng Z."/>
            <person name="Li Y."/>
            <person name="Li N."/>
            <person name="Wang J."/>
            <person name="Chen M."/>
            <person name="He Y."/>
            <person name="Tan F."/>
            <person name="Song X."/>
            <person name="Zheng Q."/>
            <person name="Huang R."/>
            <person name="Yang H."/>
            <person name="Du X."/>
            <person name="Chen L."/>
            <person name="Yang M."/>
            <person name="Gaffney P.M."/>
            <person name="Wang S."/>
            <person name="Luo L."/>
            <person name="She Z."/>
            <person name="Ming Y."/>
            <person name="Huang W."/>
            <person name="Zhang S."/>
            <person name="Huang B."/>
            <person name="Zhang Y."/>
            <person name="Qu T."/>
            <person name="Ni P."/>
            <person name="Miao G."/>
            <person name="Wang J."/>
            <person name="Wang Q."/>
            <person name="Steinberg C.E."/>
            <person name="Wang H."/>
            <person name="Li N."/>
            <person name="Qian L."/>
            <person name="Zhang G."/>
            <person name="Li Y."/>
            <person name="Yang H."/>
            <person name="Liu X."/>
            <person name="Wang J."/>
            <person name="Yin Y."/>
            <person name="Wang J."/>
        </authorList>
    </citation>
    <scope>NUCLEOTIDE SEQUENCE [LARGE SCALE GENOMIC DNA]</scope>
    <source>
        <strain evidence="3">05x7-T-G4-1.051#20</strain>
    </source>
</reference>
<dbReference type="HOGENOM" id="CLU_252324_0_0_1"/>
<sequence>MDDVDLNSPNVEISDTHIHPWDLIRHGLSQELDTDQGLFQEVCQRAAQDLGPVFIQSVSNAHEFFEALHNNLSNDEVLVLDYLIALVELVNLHSHQGSQPFKNVLLEYKVKLTKYREDCARISRSKAEEFIGRTKDLQDVEEKLTGKKYLGVAICGLGGMGKTSLATQVCDQLQHARKIWHIKSIDMREKEDLIDLLRDMVGEIGLDCNSTELNDLYSELCNGLKGIKTRTIFFMDNLDDMMKTAEKKDRLLYFLEHFCKDIKSMGTEVRILVTLRQKLVPEDKLRTTASQKISRGAERLSGLMFEVELSKLKLLDGVNLFKACCRRPFTPAPDNEVCQNIVNLCGGSPLAIKSVGAAVRSGKVIAEMLAKKLEDLPNLDVESNCLTQTFETLDKSKQHLLVKLHVFGTAKFDLAFAAFVLGEKSMDDEKPIVFGTSLNMIYLKSRHFVEVDDLQKEETDDIKTTSKSAKFSLHPLVHKFLLKMTDQVGFEEPVNEAKSLFVAYVEKKTNKIFEYFEKNCVKAWKELKDFKVHLKTYYELIQKSSPEFWNKGSRTVLTCKRVSEVADLFLEDYYKFRLLQKCIELSKGDQRKFLETALWQIHLGKKFFESDRNEIAGEVLNCVLNETLQNISPDLSSDELGQLVEVAGAAFYFAGKLCIQDRKYVEAMHYLEDTKQFWSNKLEKTVRKKYKIDLALVYNSLGKVYANMTPQNLQKSKYNHLKAFLVAYRISDNFNNIDIPLYIQNIGRCSYREGLELEKLNKKEQANQSFRDAETYFRHAMKLFEHFKMEKFDSYAEVLRSLAYVEMKLRQMGLAEDNISKCYELRKKIMSPPHEAITLTVHDVATVRIERAIYLYWDYFENKRGDEYASINKLYEAIADYEHLMHLTKLGGLPRNHPEYPCMKRSHLWALTQVKETKKIEKAIQFYKNIGRCSYREGLELEKLNKKEQANQSFRDAETYFRHAMKLFEHFKMEKFDSYAEVLRSLSYVEMKLRQMGLAEDNISKCYELRKKIMSPPHEAITLTVHDVATVRIERAIYLYWDYFENKRGDEYASINKLYEAIADYEHLMHLTKLGGLPRNHPEYPSMKRSHLWALTQVKETKKIEKAIQFYKDFESGKFEEKRKQKRSKKETTRFFYTYDQLQTMLAAGAFEGATVSACSSSESSSDSDDNVPESPKPPLVTDTPVTEDLVLRKTRLNFNYVFRQCPEKEKARYGDTSSDDYFIEENFEGVNILDNFNACENLFDQVQKMECDSDDDEIDELASGGSMRQLERRTSDISVSSQSSLEEDDLEDRRKRFARKGSRESSLQNFLEDRLLESKIITKGRHSSSSSISIEVSMDEDSTFVEVERNPALVSLKKFIYDRFAARDQLDSKKSQQEIKQKRSRMQQQHATITEEPAELNIRVISDDNKTFTYCTWNYCLIHKLEDVGCFS</sequence>
<dbReference type="InParanoid" id="K1RG59"/>
<evidence type="ECO:0000256" key="1">
    <source>
        <dbReference type="SAM" id="MobiDB-lite"/>
    </source>
</evidence>
<name>K1RG59_MAGGI</name>